<reference evidence="1" key="1">
    <citation type="submission" date="2021-03" db="EMBL/GenBank/DDBJ databases">
        <title>Evolutionary priming and transition to the ectomycorrhizal habit in an iconic lineage of mushroom-forming fungi: is preadaptation a requirement?</title>
        <authorList>
            <consortium name="DOE Joint Genome Institute"/>
            <person name="Looney B.P."/>
            <person name="Miyauchi S."/>
            <person name="Morin E."/>
            <person name="Drula E."/>
            <person name="Courty P.E."/>
            <person name="Chicoki N."/>
            <person name="Fauchery L."/>
            <person name="Kohler A."/>
            <person name="Kuo A."/>
            <person name="LaButti K."/>
            <person name="Pangilinan J."/>
            <person name="Lipzen A."/>
            <person name="Riley R."/>
            <person name="Andreopoulos W."/>
            <person name="He G."/>
            <person name="Johnson J."/>
            <person name="Barry K.W."/>
            <person name="Grigoriev I.V."/>
            <person name="Nagy L."/>
            <person name="Hibbett D."/>
            <person name="Henrissat B."/>
            <person name="Matheny P.B."/>
            <person name="Labbe J."/>
            <person name="Martin A.F."/>
        </authorList>
    </citation>
    <scope>NUCLEOTIDE SEQUENCE</scope>
    <source>
        <strain evidence="1">BPL698</strain>
    </source>
</reference>
<protein>
    <submittedName>
        <fullName evidence="1">Uncharacterized protein</fullName>
    </submittedName>
</protein>
<dbReference type="EMBL" id="JAGFNK010000007">
    <property type="protein sequence ID" value="KAI9512625.1"/>
    <property type="molecule type" value="Genomic_DNA"/>
</dbReference>
<accession>A0ACC0UMU3</accession>
<sequence length="307" mass="31673">MVLVFLTWAPIPEGTGATRAPAVRMRMEGRSIFLRFFSGVQLFAHRGYGSKEDDHPTDDGGQPVIDLGPINDTSDQPQPDHAGNDADPKPDTYGPGEPVSPPRKPDTGIDPNVDNNPPEGSTPEKYPNPDESTPPSPKSAPDPANGEGRPYIPVFLGPSNNDPSHGSSHPPYDASHDSDHPSDGGRDRYTDDYPCGGPFGESLINVLSNNGGDGGDASSGSATSIEYGGDGSSSAYSGAGGNASGGSVYAAPALVNILSDNGGDGGNAASGDSYSATALPHTRALEVMPQAGLSKSTAPDAERYRER</sequence>
<comment type="caution">
    <text evidence="1">The sequence shown here is derived from an EMBL/GenBank/DDBJ whole genome shotgun (WGS) entry which is preliminary data.</text>
</comment>
<name>A0ACC0UMU3_9AGAM</name>
<proteinExistence type="predicted"/>
<organism evidence="1 2">
    <name type="scientific">Russula earlei</name>
    <dbReference type="NCBI Taxonomy" id="71964"/>
    <lineage>
        <taxon>Eukaryota</taxon>
        <taxon>Fungi</taxon>
        <taxon>Dikarya</taxon>
        <taxon>Basidiomycota</taxon>
        <taxon>Agaricomycotina</taxon>
        <taxon>Agaricomycetes</taxon>
        <taxon>Russulales</taxon>
        <taxon>Russulaceae</taxon>
        <taxon>Russula</taxon>
    </lineage>
</organism>
<gene>
    <name evidence="1" type="ORF">F5148DRAFT_791266</name>
</gene>
<keyword evidence="2" id="KW-1185">Reference proteome</keyword>
<evidence type="ECO:0000313" key="2">
    <source>
        <dbReference type="Proteomes" id="UP001207468"/>
    </source>
</evidence>
<evidence type="ECO:0000313" key="1">
    <source>
        <dbReference type="EMBL" id="KAI9512625.1"/>
    </source>
</evidence>
<dbReference type="Proteomes" id="UP001207468">
    <property type="component" value="Unassembled WGS sequence"/>
</dbReference>